<accession>A0ACD3YKR9</accession>
<evidence type="ECO:0000313" key="1">
    <source>
        <dbReference type="EMBL" id="UPK89443.1"/>
    </source>
</evidence>
<evidence type="ECO:0000313" key="2">
    <source>
        <dbReference type="Proteomes" id="UP000830768"/>
    </source>
</evidence>
<proteinExistence type="predicted"/>
<dbReference type="EMBL" id="CP090030">
    <property type="protein sequence ID" value="UPK89443.1"/>
    <property type="molecule type" value="Genomic_DNA"/>
</dbReference>
<reference evidence="1" key="1">
    <citation type="submission" date="2021-11" db="EMBL/GenBank/DDBJ databases">
        <title>Fusarium solani-melongenae Genome sequencing and assembly.</title>
        <authorList>
            <person name="Xie S."/>
            <person name="Huang L."/>
            <person name="Zhang X."/>
        </authorList>
    </citation>
    <scope>NUCLEOTIDE SEQUENCE</scope>
    <source>
        <strain evidence="1">CRI 24-3</strain>
    </source>
</reference>
<keyword evidence="2" id="KW-1185">Reference proteome</keyword>
<sequence>MSRSLTTDTRSGEIQLALNQHRAQQRQLHPRSHYAKLFLNGQFVEARNTETYSLKNPKDNSVAIGNIPIAGPADVDSAVEYAEKAFHGPWSSFTALQRTECLLKLASLIDEELTSILTLDSLTSGVPISLAPIRERNYIRNCVLYYAGWTDKQKGDYFPADDGEHEPLGVCAAINPFNSPVACFFLKAAPALATGNVMIVKPSEKTPLGSLAAAPLFEKAGFPPGVIQVITGPGSTGTLLAEHMRIRKVSFTGSVATGKKIQQAAAQTNLKRVTLELGGKSPAIIFDDANIENALTWTINAILTRSGQLCVAASRVYVQKSIAEHFIEEYKKRMKAAVSDLGDPQDPGVKMGPMVDELQLERVVNMVERGRAEAELVVGGARHGETGCYMEPTVFLNPKDDAEIYKQEVFGPVSVIKTFETEEEVLKLANDTEFGLMSGVFTKDITRALRVSSVLESGVVGVNCVSLQNLQTPFGGKKQSGIGREFGEYALRLFTEPKTVLINMSA</sequence>
<gene>
    <name evidence="1" type="ORF">LCI18_000378</name>
</gene>
<name>A0ACD3YKR9_FUSSC</name>
<protein>
    <submittedName>
        <fullName evidence="1">Uncharacterized protein</fullName>
    </submittedName>
</protein>
<organism evidence="1 2">
    <name type="scientific">Fusarium solani subsp. cucurbitae</name>
    <name type="common">Neocosmosporum cucurbitae</name>
    <dbReference type="NCBI Taxonomy" id="2747967"/>
    <lineage>
        <taxon>Eukaryota</taxon>
        <taxon>Fungi</taxon>
        <taxon>Dikarya</taxon>
        <taxon>Ascomycota</taxon>
        <taxon>Pezizomycotina</taxon>
        <taxon>Sordariomycetes</taxon>
        <taxon>Hypocreomycetidae</taxon>
        <taxon>Hypocreales</taxon>
        <taxon>Nectriaceae</taxon>
        <taxon>Fusarium</taxon>
        <taxon>Fusarium solani species complex</taxon>
    </lineage>
</organism>
<dbReference type="Proteomes" id="UP000830768">
    <property type="component" value="Chromosome 1"/>
</dbReference>